<keyword evidence="2 6" id="KW-0812">Transmembrane</keyword>
<dbReference type="PRINTS" id="PR00237">
    <property type="entry name" value="GPCRRHODOPSN"/>
</dbReference>
<feature type="transmembrane region" description="Helical" evidence="6">
    <location>
        <begin position="185"/>
        <end position="204"/>
    </location>
</feature>
<dbReference type="InterPro" id="IPR000276">
    <property type="entry name" value="GPCR_Rhodpsn"/>
</dbReference>
<feature type="transmembrane region" description="Helical" evidence="6">
    <location>
        <begin position="415"/>
        <end position="434"/>
    </location>
</feature>
<dbReference type="CDD" id="cd14978">
    <property type="entry name" value="7tmA_FMRFamide_R-like"/>
    <property type="match status" value="1"/>
</dbReference>
<protein>
    <submittedName>
        <fullName evidence="8">G_PROTEIN_RECEP_F1_2 domain-containing protein</fullName>
    </submittedName>
</protein>
<dbReference type="Proteomes" id="UP000050795">
    <property type="component" value="Unassembled WGS sequence"/>
</dbReference>
<dbReference type="PANTHER" id="PTHR46641">
    <property type="entry name" value="FMRFAMIDE RECEPTOR-RELATED"/>
    <property type="match status" value="1"/>
</dbReference>
<evidence type="ECO:0000256" key="2">
    <source>
        <dbReference type="ARBA" id="ARBA00022692"/>
    </source>
</evidence>
<feature type="region of interest" description="Disordered" evidence="5">
    <location>
        <begin position="490"/>
        <end position="523"/>
    </location>
</feature>
<reference evidence="8" key="2">
    <citation type="submission" date="2023-11" db="UniProtKB">
        <authorList>
            <consortium name="WormBaseParasite"/>
        </authorList>
    </citation>
    <scope>IDENTIFICATION</scope>
</reference>
<dbReference type="WBParaSite" id="TREG1_97110.1">
    <property type="protein sequence ID" value="TREG1_97110.1"/>
    <property type="gene ID" value="TREG1_97110"/>
</dbReference>
<feature type="transmembrane region" description="Helical" evidence="6">
    <location>
        <begin position="57"/>
        <end position="85"/>
    </location>
</feature>
<dbReference type="Pfam" id="PF00001">
    <property type="entry name" value="7tm_1"/>
    <property type="match status" value="1"/>
</dbReference>
<dbReference type="GO" id="GO:0004930">
    <property type="term" value="F:G protein-coupled receptor activity"/>
    <property type="evidence" value="ECO:0007669"/>
    <property type="project" value="InterPro"/>
</dbReference>
<dbReference type="PROSITE" id="PS50262">
    <property type="entry name" value="G_PROTEIN_RECEP_F1_2"/>
    <property type="match status" value="1"/>
</dbReference>
<feature type="transmembrane region" description="Helical" evidence="6">
    <location>
        <begin position="97"/>
        <end position="119"/>
    </location>
</feature>
<keyword evidence="7" id="KW-1185">Reference proteome</keyword>
<feature type="transmembrane region" description="Helical" evidence="6">
    <location>
        <begin position="379"/>
        <end position="400"/>
    </location>
</feature>
<dbReference type="AlphaFoldDB" id="A0A183WYM0"/>
<keyword evidence="3 6" id="KW-1133">Transmembrane helix</keyword>
<dbReference type="InterPro" id="IPR052954">
    <property type="entry name" value="GPCR-Ligand_Int"/>
</dbReference>
<sequence>MQLQNGTNFLNSDEMNKTELWKLLSNCGKLIEIPENNTYYINGTGHMPGLFKPHWVVLYNVAFDVFFVGCILLAGITGNILSGFVLARDRSHGTTSLILTSLAVFDTLFLILCFFFQFLKTLSLYILWLSYMNFYAHTSKVLYASGMAVRMMRNWTVVLVSLERWVAVCKPLHAPSICTRKKAHIAITLIVVLSFLYNIPHFFIVDAMPYLCYFNTTDSPISSGYFNYTNLPKGILVYDSAIRQWVENNYPFRLIYRLISYTILIIILPNVIIAIFNVLLIRGIKYANQRRAQIVARIDCANRQFEQCNYHSLHRDYHSHQPIHQSHPHHPHSHHLHHHHHHHNVPKYIHSTPSSSDNHAYFVRISKSNRSRTMEVNRLCVGVIIIYLVCELPAVGYQIIHLMNHRSLIEITRPVTNALVCLNSGVNFFVYVFLGRRFRSQLKDIFRNLINKCKKHNEQRKLNVHTTQYMNSLRHDMASVDKESEQLLMKDNNTNSNNNNSNSKNNNSTKFSRQIPPSDLQPTVNRLSLSAAYTTQTSIMES</sequence>
<feature type="transmembrane region" description="Helical" evidence="6">
    <location>
        <begin position="125"/>
        <end position="143"/>
    </location>
</feature>
<name>A0A183WYM0_TRIRE</name>
<feature type="compositionally biased region" description="Low complexity" evidence="5">
    <location>
        <begin position="492"/>
        <end position="510"/>
    </location>
</feature>
<keyword evidence="4 6" id="KW-0472">Membrane</keyword>
<accession>A0A183WYM0</accession>
<evidence type="ECO:0000256" key="3">
    <source>
        <dbReference type="ARBA" id="ARBA00022989"/>
    </source>
</evidence>
<proteinExistence type="predicted"/>
<evidence type="ECO:0000313" key="8">
    <source>
        <dbReference type="WBParaSite" id="TREG1_97110.1"/>
    </source>
</evidence>
<dbReference type="GO" id="GO:0016020">
    <property type="term" value="C:membrane"/>
    <property type="evidence" value="ECO:0007669"/>
    <property type="project" value="UniProtKB-SubCell"/>
</dbReference>
<dbReference type="SUPFAM" id="SSF81321">
    <property type="entry name" value="Family A G protein-coupled receptor-like"/>
    <property type="match status" value="1"/>
</dbReference>
<feature type="transmembrane region" description="Helical" evidence="6">
    <location>
        <begin position="258"/>
        <end position="281"/>
    </location>
</feature>
<dbReference type="Gene3D" id="1.20.1070.10">
    <property type="entry name" value="Rhodopsin 7-helix transmembrane proteins"/>
    <property type="match status" value="1"/>
</dbReference>
<dbReference type="PANTHER" id="PTHR46641:SF2">
    <property type="entry name" value="FMRFAMIDE RECEPTOR"/>
    <property type="match status" value="1"/>
</dbReference>
<dbReference type="OrthoDB" id="6281784at2759"/>
<organism evidence="7 8">
    <name type="scientific">Trichobilharzia regenti</name>
    <name type="common">Nasal bird schistosome</name>
    <dbReference type="NCBI Taxonomy" id="157069"/>
    <lineage>
        <taxon>Eukaryota</taxon>
        <taxon>Metazoa</taxon>
        <taxon>Spiralia</taxon>
        <taxon>Lophotrochozoa</taxon>
        <taxon>Platyhelminthes</taxon>
        <taxon>Trematoda</taxon>
        <taxon>Digenea</taxon>
        <taxon>Strigeidida</taxon>
        <taxon>Schistosomatoidea</taxon>
        <taxon>Schistosomatidae</taxon>
        <taxon>Trichobilharzia</taxon>
    </lineage>
</organism>
<evidence type="ECO:0000256" key="5">
    <source>
        <dbReference type="SAM" id="MobiDB-lite"/>
    </source>
</evidence>
<evidence type="ECO:0000313" key="7">
    <source>
        <dbReference type="Proteomes" id="UP000050795"/>
    </source>
</evidence>
<evidence type="ECO:0000256" key="1">
    <source>
        <dbReference type="ARBA" id="ARBA00004370"/>
    </source>
</evidence>
<reference evidence="7" key="1">
    <citation type="submission" date="2022-06" db="EMBL/GenBank/DDBJ databases">
        <authorList>
            <person name="Berger JAMES D."/>
            <person name="Berger JAMES D."/>
        </authorList>
    </citation>
    <scope>NUCLEOTIDE SEQUENCE [LARGE SCALE GENOMIC DNA]</scope>
</reference>
<evidence type="ECO:0000256" key="6">
    <source>
        <dbReference type="SAM" id="Phobius"/>
    </source>
</evidence>
<evidence type="ECO:0000256" key="4">
    <source>
        <dbReference type="ARBA" id="ARBA00023136"/>
    </source>
</evidence>
<dbReference type="InterPro" id="IPR017452">
    <property type="entry name" value="GPCR_Rhodpsn_7TM"/>
</dbReference>
<comment type="subcellular location">
    <subcellularLocation>
        <location evidence="1">Membrane</location>
    </subcellularLocation>
</comment>